<dbReference type="AlphaFoldDB" id="A0A090MQT6"/>
<dbReference type="Gene3D" id="3.50.50.60">
    <property type="entry name" value="FAD/NAD(P)-binding domain"/>
    <property type="match status" value="2"/>
</dbReference>
<dbReference type="EMBL" id="CCAZ020000001">
    <property type="protein sequence ID" value="CEG08607.1"/>
    <property type="molecule type" value="Genomic_DNA"/>
</dbReference>
<dbReference type="InterPro" id="IPR052189">
    <property type="entry name" value="L-asp_N-monooxygenase_NS-form"/>
</dbReference>
<dbReference type="STRING" id="1035.BN961_02023"/>
<reference evidence="2 3" key="1">
    <citation type="journal article" date="2014" name="Genome Announc.">
        <title>Genome Sequence of Afipia felis Strain 76713, Isolated in Hospital Water Using an Amoeba Co-Culture Procedure.</title>
        <authorList>
            <person name="Benamar S."/>
            <person name="La Scola B."/>
            <person name="Croce O."/>
        </authorList>
    </citation>
    <scope>NUCLEOTIDE SEQUENCE [LARGE SCALE GENOMIC DNA]</scope>
    <source>
        <strain evidence="2 3">76713</strain>
    </source>
</reference>
<dbReference type="Proteomes" id="UP000035762">
    <property type="component" value="Unassembled WGS sequence"/>
</dbReference>
<sequence length="466" mass="50343">MASQLPNTIAIVGGGFSGAALAWHLRRKNVAADIVVIEPRADLGRGLAYATPDPAHRINVPATRMILDADDAEHFHRWLIDTGYLATDPQASLPDGRLFPTRAIFGRYVAEQVRHLKPAVRHLQAKAVSAAATKSGFHIVCDNGETVDATTMVLAICHAPPAVPASLRSLHSHPRFFPDPWSGNALSSLAPGDRILIVGTGLTMADIVASLERTGHRGEIVAVSRRGLRPQSHTDNLSVFEGDFTTPPVTQAAALSRSVRRTVIDAARDGLPWQIVLNRVHEQGQPIWQNLSASSRRQFLRHLRPYWDTHRFRIAPQIHETIERRIANGTLDIRAASVRANSTTPHTVTVDLRARHDREWKPETFDAVMLATGPAHAVAADPLLSSMNADGLLQGDALGLGVAVDRSGHAISHQDEPNPHLFVAGPLARGTFGELMGISDLSAYAGKIAESIAATLSAVDDRATYA</sequence>
<accession>A0A090MQT6</accession>
<dbReference type="Pfam" id="PF13454">
    <property type="entry name" value="NAD_binding_9"/>
    <property type="match status" value="1"/>
</dbReference>
<dbReference type="OrthoDB" id="101972at2"/>
<organism evidence="2 3">
    <name type="scientific">Afipia felis</name>
    <name type="common">Cat scratch disease bacillus</name>
    <dbReference type="NCBI Taxonomy" id="1035"/>
    <lineage>
        <taxon>Bacteria</taxon>
        <taxon>Pseudomonadati</taxon>
        <taxon>Pseudomonadota</taxon>
        <taxon>Alphaproteobacteria</taxon>
        <taxon>Hyphomicrobiales</taxon>
        <taxon>Nitrobacteraceae</taxon>
        <taxon>Afipia</taxon>
    </lineage>
</organism>
<dbReference type="PANTHER" id="PTHR40254">
    <property type="entry name" value="BLR0577 PROTEIN"/>
    <property type="match status" value="1"/>
</dbReference>
<dbReference type="RefSeq" id="WP_048756482.1">
    <property type="nucleotide sequence ID" value="NZ_CCAZ020000001.1"/>
</dbReference>
<evidence type="ECO:0000313" key="2">
    <source>
        <dbReference type="EMBL" id="CEG08607.1"/>
    </source>
</evidence>
<protein>
    <submittedName>
        <fullName evidence="2">Lysine/ornithine N-monooxygenase</fullName>
    </submittedName>
</protein>
<dbReference type="SUPFAM" id="SSF51905">
    <property type="entry name" value="FAD/NAD(P)-binding domain"/>
    <property type="match status" value="2"/>
</dbReference>
<name>A0A090MQT6_AFIFE</name>
<keyword evidence="3" id="KW-1185">Reference proteome</keyword>
<dbReference type="InterPro" id="IPR038732">
    <property type="entry name" value="HpyO/CreE_NAD-binding"/>
</dbReference>
<dbReference type="PANTHER" id="PTHR40254:SF1">
    <property type="entry name" value="BLR0577 PROTEIN"/>
    <property type="match status" value="1"/>
</dbReference>
<evidence type="ECO:0000259" key="1">
    <source>
        <dbReference type="Pfam" id="PF13454"/>
    </source>
</evidence>
<evidence type="ECO:0000313" key="3">
    <source>
        <dbReference type="Proteomes" id="UP000035762"/>
    </source>
</evidence>
<gene>
    <name evidence="2" type="ORF">BN961_02023</name>
</gene>
<feature type="domain" description="FAD-dependent urate hydroxylase HpyO/Asp monooxygenase CreE-like FAD/NAD(P)-binding" evidence="1">
    <location>
        <begin position="10"/>
        <end position="158"/>
    </location>
</feature>
<proteinExistence type="predicted"/>
<comment type="caution">
    <text evidence="2">The sequence shown here is derived from an EMBL/GenBank/DDBJ whole genome shotgun (WGS) entry which is preliminary data.</text>
</comment>
<dbReference type="GO" id="GO:0004497">
    <property type="term" value="F:monooxygenase activity"/>
    <property type="evidence" value="ECO:0007669"/>
    <property type="project" value="UniProtKB-KW"/>
</dbReference>
<dbReference type="InterPro" id="IPR036188">
    <property type="entry name" value="FAD/NAD-bd_sf"/>
</dbReference>